<protein>
    <submittedName>
        <fullName evidence="3">Nuclear transport factor 2 family protein</fullName>
    </submittedName>
</protein>
<feature type="region of interest" description="Disordered" evidence="1">
    <location>
        <begin position="138"/>
        <end position="160"/>
    </location>
</feature>
<dbReference type="CDD" id="cd00531">
    <property type="entry name" value="NTF2_like"/>
    <property type="match status" value="1"/>
</dbReference>
<dbReference type="Pfam" id="PF13577">
    <property type="entry name" value="SnoaL_4"/>
    <property type="match status" value="1"/>
</dbReference>
<dbReference type="AlphaFoldDB" id="A0A5P2QVT6"/>
<dbReference type="InterPro" id="IPR037401">
    <property type="entry name" value="SnoaL-like"/>
</dbReference>
<reference evidence="3 4" key="1">
    <citation type="submission" date="2019-09" db="EMBL/GenBank/DDBJ databases">
        <title>FDA dAtabase for Regulatory Grade micrObial Sequences (FDA-ARGOS): Supporting development and validation of Infectious Disease Dx tests.</title>
        <authorList>
            <person name="Sciortino C."/>
            <person name="Tallon L."/>
            <person name="Sadzewicz L."/>
            <person name="Vavikolanu K."/>
            <person name="Mehta A."/>
            <person name="Aluvathingal J."/>
            <person name="Nadendla S."/>
            <person name="Nandy P."/>
            <person name="Geyer C."/>
            <person name="Yan Y."/>
            <person name="Sichtig H."/>
        </authorList>
    </citation>
    <scope>NUCLEOTIDE SEQUENCE [LARGE SCALE GENOMIC DNA]</scope>
    <source>
        <strain evidence="3 4">FDAARGOS_643</strain>
    </source>
</reference>
<organism evidence="3 4">
    <name type="scientific">Paracoccus yeei</name>
    <dbReference type="NCBI Taxonomy" id="147645"/>
    <lineage>
        <taxon>Bacteria</taxon>
        <taxon>Pseudomonadati</taxon>
        <taxon>Pseudomonadota</taxon>
        <taxon>Alphaproteobacteria</taxon>
        <taxon>Rhodobacterales</taxon>
        <taxon>Paracoccaceae</taxon>
        <taxon>Paracoccus</taxon>
    </lineage>
</organism>
<evidence type="ECO:0000313" key="4">
    <source>
        <dbReference type="Proteomes" id="UP000324507"/>
    </source>
</evidence>
<feature type="domain" description="SnoaL-like" evidence="2">
    <location>
        <begin position="9"/>
        <end position="128"/>
    </location>
</feature>
<accession>A0A5P2QVT6</accession>
<sequence>MTGAPVDLLLAESALRRLATTYSRAIDRRDFVLLRSLYDDAGQDTHGHAFSGSADAYIDFVQQALSHYRLTTHYVVDALFAVDGDRAEGEVHKINHHITHDGQEVVTGSRSLDRYIRRDGVWRFLSRRVVLDWSRQQPLTETQDPAADSPCGTAGPDDPTYTLPLLPPFGAIWRG</sequence>
<gene>
    <name evidence="3" type="ORF">FOB51_16520</name>
</gene>
<name>A0A5P2QVT6_9RHOB</name>
<dbReference type="SUPFAM" id="SSF54427">
    <property type="entry name" value="NTF2-like"/>
    <property type="match status" value="1"/>
</dbReference>
<evidence type="ECO:0000313" key="3">
    <source>
        <dbReference type="EMBL" id="QEU09476.1"/>
    </source>
</evidence>
<dbReference type="Proteomes" id="UP000324507">
    <property type="component" value="Chromosome"/>
</dbReference>
<dbReference type="RefSeq" id="WP_150351227.1">
    <property type="nucleotide sequence ID" value="NZ_CP038095.1"/>
</dbReference>
<dbReference type="Gene3D" id="3.10.450.50">
    <property type="match status" value="1"/>
</dbReference>
<dbReference type="InterPro" id="IPR032710">
    <property type="entry name" value="NTF2-like_dom_sf"/>
</dbReference>
<evidence type="ECO:0000259" key="2">
    <source>
        <dbReference type="Pfam" id="PF13577"/>
    </source>
</evidence>
<evidence type="ECO:0000256" key="1">
    <source>
        <dbReference type="SAM" id="MobiDB-lite"/>
    </source>
</evidence>
<proteinExistence type="predicted"/>
<dbReference type="EMBL" id="CP044081">
    <property type="protein sequence ID" value="QEU09476.1"/>
    <property type="molecule type" value="Genomic_DNA"/>
</dbReference>